<evidence type="ECO:0000313" key="2">
    <source>
        <dbReference type="Proteomes" id="UP000011761"/>
    </source>
</evidence>
<keyword evidence="2" id="KW-1185">Reference proteome</keyword>
<dbReference type="EMBL" id="KB445563">
    <property type="protein sequence ID" value="EMC91953.1"/>
    <property type="molecule type" value="Genomic_DNA"/>
</dbReference>
<gene>
    <name evidence="1" type="ORF">BAUCODRAFT_311974</name>
</gene>
<dbReference type="KEGG" id="bcom:BAUCODRAFT_311974"/>
<protein>
    <submittedName>
        <fullName evidence="1">Uncharacterized protein</fullName>
    </submittedName>
</protein>
<sequence length="122" mass="13790">MLCGRLLISKARLLASKTIAIMTLVPAEQNTDRAIDSVKCTGCRAMWSGMGNVCQRRSYYKELHLCRICNDMAPCQDCTSRLWDGLIRTVFCSKDHECVKLYLLTQPPGDITSALLEQRFEV</sequence>
<reference evidence="1 2" key="1">
    <citation type="journal article" date="2012" name="PLoS Pathog.">
        <title>Diverse lifestyles and strategies of plant pathogenesis encoded in the genomes of eighteen Dothideomycetes fungi.</title>
        <authorList>
            <person name="Ohm R.A."/>
            <person name="Feau N."/>
            <person name="Henrissat B."/>
            <person name="Schoch C.L."/>
            <person name="Horwitz B.A."/>
            <person name="Barry K.W."/>
            <person name="Condon B.J."/>
            <person name="Copeland A.C."/>
            <person name="Dhillon B."/>
            <person name="Glaser F."/>
            <person name="Hesse C.N."/>
            <person name="Kosti I."/>
            <person name="LaButti K."/>
            <person name="Lindquist E.A."/>
            <person name="Lucas S."/>
            <person name="Salamov A.A."/>
            <person name="Bradshaw R.E."/>
            <person name="Ciuffetti L."/>
            <person name="Hamelin R.C."/>
            <person name="Kema G.H.J."/>
            <person name="Lawrence C."/>
            <person name="Scott J.A."/>
            <person name="Spatafora J.W."/>
            <person name="Turgeon B.G."/>
            <person name="de Wit P.J.G.M."/>
            <person name="Zhong S."/>
            <person name="Goodwin S.B."/>
            <person name="Grigoriev I.V."/>
        </authorList>
    </citation>
    <scope>NUCLEOTIDE SEQUENCE [LARGE SCALE GENOMIC DNA]</scope>
    <source>
        <strain evidence="1 2">UAMH 10762</strain>
    </source>
</reference>
<dbReference type="RefSeq" id="XP_007681303.1">
    <property type="nucleotide sequence ID" value="XM_007683113.1"/>
</dbReference>
<accession>M2MKU2</accession>
<proteinExistence type="predicted"/>
<name>M2MKU2_BAUPA</name>
<organism evidence="1 2">
    <name type="scientific">Baudoinia panamericana (strain UAMH 10762)</name>
    <name type="common">Angels' share fungus</name>
    <name type="synonym">Baudoinia compniacensis (strain UAMH 10762)</name>
    <dbReference type="NCBI Taxonomy" id="717646"/>
    <lineage>
        <taxon>Eukaryota</taxon>
        <taxon>Fungi</taxon>
        <taxon>Dikarya</taxon>
        <taxon>Ascomycota</taxon>
        <taxon>Pezizomycotina</taxon>
        <taxon>Dothideomycetes</taxon>
        <taxon>Dothideomycetidae</taxon>
        <taxon>Mycosphaerellales</taxon>
        <taxon>Teratosphaeriaceae</taxon>
        <taxon>Baudoinia</taxon>
    </lineage>
</organism>
<dbReference type="HOGENOM" id="CLU_2026278_0_0_1"/>
<dbReference type="OrthoDB" id="448455at2759"/>
<dbReference type="GeneID" id="19111414"/>
<dbReference type="Proteomes" id="UP000011761">
    <property type="component" value="Unassembled WGS sequence"/>
</dbReference>
<evidence type="ECO:0000313" key="1">
    <source>
        <dbReference type="EMBL" id="EMC91953.1"/>
    </source>
</evidence>
<dbReference type="AlphaFoldDB" id="M2MKU2"/>